<dbReference type="PANTHER" id="PTHR35504:SF1">
    <property type="entry name" value="PROTEIN EMBRYONIC FLOWER 1"/>
    <property type="match status" value="1"/>
</dbReference>
<evidence type="ECO:0000256" key="1">
    <source>
        <dbReference type="SAM" id="MobiDB-lite"/>
    </source>
</evidence>
<dbReference type="InterPro" id="IPR034583">
    <property type="entry name" value="EMF1"/>
</dbReference>
<keyword evidence="3" id="KW-1185">Reference proteome</keyword>
<proteinExistence type="predicted"/>
<feature type="compositionally biased region" description="Low complexity" evidence="1">
    <location>
        <begin position="208"/>
        <end position="221"/>
    </location>
</feature>
<comment type="caution">
    <text evidence="2">The sequence shown here is derived from an EMBL/GenBank/DDBJ whole genome shotgun (WGS) entry which is preliminary data.</text>
</comment>
<dbReference type="EMBL" id="JACEIK010002167">
    <property type="protein sequence ID" value="MCD9559552.1"/>
    <property type="molecule type" value="Genomic_DNA"/>
</dbReference>
<evidence type="ECO:0000313" key="3">
    <source>
        <dbReference type="Proteomes" id="UP000823775"/>
    </source>
</evidence>
<dbReference type="PANTHER" id="PTHR35504">
    <property type="entry name" value="PROTEIN EMBRYONIC FLOWER 1"/>
    <property type="match status" value="1"/>
</dbReference>
<name>A0ABS8UKY1_DATST</name>
<organism evidence="2 3">
    <name type="scientific">Datura stramonium</name>
    <name type="common">Jimsonweed</name>
    <name type="synonym">Common thornapple</name>
    <dbReference type="NCBI Taxonomy" id="4076"/>
    <lineage>
        <taxon>Eukaryota</taxon>
        <taxon>Viridiplantae</taxon>
        <taxon>Streptophyta</taxon>
        <taxon>Embryophyta</taxon>
        <taxon>Tracheophyta</taxon>
        <taxon>Spermatophyta</taxon>
        <taxon>Magnoliopsida</taxon>
        <taxon>eudicotyledons</taxon>
        <taxon>Gunneridae</taxon>
        <taxon>Pentapetalae</taxon>
        <taxon>asterids</taxon>
        <taxon>lamiids</taxon>
        <taxon>Solanales</taxon>
        <taxon>Solanaceae</taxon>
        <taxon>Solanoideae</taxon>
        <taxon>Datureae</taxon>
        <taxon>Datura</taxon>
    </lineage>
</organism>
<feature type="region of interest" description="Disordered" evidence="1">
    <location>
        <begin position="199"/>
        <end position="225"/>
    </location>
</feature>
<accession>A0ABS8UKY1</accession>
<gene>
    <name evidence="2" type="ORF">HAX54_017554</name>
</gene>
<feature type="region of interest" description="Disordered" evidence="1">
    <location>
        <begin position="302"/>
        <end position="356"/>
    </location>
</feature>
<sequence length="459" mass="50708">MRNKDMKICSPFGSSSKSEEQLPPLDVSKFKWWRCDKCLEEIGIDHESVGDEIGDASVDTDSTTVVAQILLELIYMIGSRKSDKSKEIMDDATNTSNNMVISSWKRNKSICNVVGNKTVKAVSSLGDGTESQIEEIGNLATKMIVSKQFSTRERETNSLVANLLDISTNTKLFPSNNGQRIASDQIEVLGSKEKVLNTSNAKSRGFPSLGSRKGTGTSKGSDTNLAENSLCDLHEDIANDLPRRRKTPKVRLMADLLSGKDNSERRCASTMPMVPSKPDIIVVPNDKVSLLEDINKDIKIYQKKRNTSQEDGSKSGMNLDGDNGSDREQSPQSGIKSVKVKHKNDKDSRVSRKKYKHAQVVDGYSIQIPLEGKTSGLATNGHDVNVLFNSSSVSTKKELPFKEKLDQSLRSFRDAQKHVENDTIQSKSITNCPLTLQKDSKSFDPLRENVFELGQSLGK</sequence>
<reference evidence="2 3" key="1">
    <citation type="journal article" date="2021" name="BMC Genomics">
        <title>Datura genome reveals duplications of psychoactive alkaloid biosynthetic genes and high mutation rate following tissue culture.</title>
        <authorList>
            <person name="Rajewski A."/>
            <person name="Carter-House D."/>
            <person name="Stajich J."/>
            <person name="Litt A."/>
        </authorList>
    </citation>
    <scope>NUCLEOTIDE SEQUENCE [LARGE SCALE GENOMIC DNA]</scope>
    <source>
        <strain evidence="2">AR-01</strain>
    </source>
</reference>
<feature type="region of interest" description="Disordered" evidence="1">
    <location>
        <begin position="1"/>
        <end position="21"/>
    </location>
</feature>
<dbReference type="Proteomes" id="UP000823775">
    <property type="component" value="Unassembled WGS sequence"/>
</dbReference>
<protein>
    <submittedName>
        <fullName evidence="2">Uncharacterized protein</fullName>
    </submittedName>
</protein>
<evidence type="ECO:0000313" key="2">
    <source>
        <dbReference type="EMBL" id="MCD9559552.1"/>
    </source>
</evidence>